<dbReference type="EMBL" id="JAFIMR010000016">
    <property type="protein sequence ID" value="KAI1868880.1"/>
    <property type="molecule type" value="Genomic_DNA"/>
</dbReference>
<dbReference type="Pfam" id="PF23562">
    <property type="entry name" value="AMP-binding_C_3"/>
    <property type="match status" value="1"/>
</dbReference>
<name>A0A9Q0ALJ5_9PEZI</name>
<sequence>MGPVGVTPDMNLFESLADHGEIGVWFVLPQYVNELGQAPEILPKLRSSKVMAVAGGPVSPDSAAEVNKFVRVFNLTGTTEGFLTGNLLVDQDDFLHFAFHPYSGFDFREVEPGVYENWVVRNEKWSLFQGIFYTFPNAQEVGTGQKFPALLVELNDPEPSDDAVLEQLVAAVQKQIQKADALSLYKGYLQKDCIIFADQERPFVRTDKLTIKRQATLNLYQQDIEKFYISRGDEAGWAVRAR</sequence>
<evidence type="ECO:0000313" key="2">
    <source>
        <dbReference type="Proteomes" id="UP000829685"/>
    </source>
</evidence>
<gene>
    <name evidence="1" type="ORF">JX265_006859</name>
</gene>
<proteinExistence type="predicted"/>
<accession>A0A9Q0ALJ5</accession>
<reference evidence="1" key="1">
    <citation type="submission" date="2021-03" db="EMBL/GenBank/DDBJ databases">
        <title>Revisited historic fungal species revealed as producer of novel bioactive compounds through whole genome sequencing and comparative genomics.</title>
        <authorList>
            <person name="Vignolle G.A."/>
            <person name="Hochenegger N."/>
            <person name="Mach R.L."/>
            <person name="Mach-Aigner A.R."/>
            <person name="Javad Rahimi M."/>
            <person name="Salim K.A."/>
            <person name="Chan C.M."/>
            <person name="Lim L.B.L."/>
            <person name="Cai F."/>
            <person name="Druzhinina I.S."/>
            <person name="U'Ren J.M."/>
            <person name="Derntl C."/>
        </authorList>
    </citation>
    <scope>NUCLEOTIDE SEQUENCE</scope>
    <source>
        <strain evidence="1">TUCIM 5799</strain>
    </source>
</reference>
<dbReference type="AlphaFoldDB" id="A0A9Q0ALJ5"/>
<keyword evidence="2" id="KW-1185">Reference proteome</keyword>
<organism evidence="1 2">
    <name type="scientific">Neoarthrinium moseri</name>
    <dbReference type="NCBI Taxonomy" id="1658444"/>
    <lineage>
        <taxon>Eukaryota</taxon>
        <taxon>Fungi</taxon>
        <taxon>Dikarya</taxon>
        <taxon>Ascomycota</taxon>
        <taxon>Pezizomycotina</taxon>
        <taxon>Sordariomycetes</taxon>
        <taxon>Xylariomycetidae</taxon>
        <taxon>Amphisphaeriales</taxon>
        <taxon>Apiosporaceae</taxon>
        <taxon>Neoarthrinium</taxon>
    </lineage>
</organism>
<protein>
    <submittedName>
        <fullName evidence="1">Uncharacterized protein</fullName>
    </submittedName>
</protein>
<dbReference type="Proteomes" id="UP000829685">
    <property type="component" value="Unassembled WGS sequence"/>
</dbReference>
<evidence type="ECO:0000313" key="1">
    <source>
        <dbReference type="EMBL" id="KAI1868880.1"/>
    </source>
</evidence>
<comment type="caution">
    <text evidence="1">The sequence shown here is derived from an EMBL/GenBank/DDBJ whole genome shotgun (WGS) entry which is preliminary data.</text>
</comment>
<dbReference type="SUPFAM" id="SSF56801">
    <property type="entry name" value="Acetyl-CoA synthetase-like"/>
    <property type="match status" value="1"/>
</dbReference>